<feature type="region of interest" description="Disordered" evidence="5">
    <location>
        <begin position="487"/>
        <end position="508"/>
    </location>
</feature>
<dbReference type="PANTHER" id="PTHR43047">
    <property type="entry name" value="TWO-COMPONENT HISTIDINE PROTEIN KINASE"/>
    <property type="match status" value="1"/>
</dbReference>
<reference evidence="8 9" key="1">
    <citation type="submission" date="2019-07" db="EMBL/GenBank/DDBJ databases">
        <title>Genomes of Cafeteria roenbergensis.</title>
        <authorList>
            <person name="Fischer M.G."/>
            <person name="Hackl T."/>
            <person name="Roman M."/>
        </authorList>
    </citation>
    <scope>NUCLEOTIDE SEQUENCE [LARGE SCALE GENOMIC DNA]</scope>
    <source>
        <strain evidence="8 9">E4-10P</strain>
    </source>
</reference>
<keyword evidence="6" id="KW-1133">Transmembrane helix</keyword>
<keyword evidence="3" id="KW-0808">Transferase</keyword>
<comment type="catalytic activity">
    <reaction evidence="1">
        <text>ATP + protein L-histidine = ADP + protein N-phospho-L-histidine.</text>
        <dbReference type="EC" id="2.7.13.3"/>
    </reaction>
</comment>
<keyword evidence="4" id="KW-0418">Kinase</keyword>
<feature type="transmembrane region" description="Helical" evidence="6">
    <location>
        <begin position="109"/>
        <end position="129"/>
    </location>
</feature>
<dbReference type="EMBL" id="VLTO01000050">
    <property type="protein sequence ID" value="KAA0172100.1"/>
    <property type="molecule type" value="Genomic_DNA"/>
</dbReference>
<feature type="transmembrane region" description="Helical" evidence="6">
    <location>
        <begin position="43"/>
        <end position="64"/>
    </location>
</feature>
<dbReference type="GO" id="GO:0004673">
    <property type="term" value="F:protein histidine kinase activity"/>
    <property type="evidence" value="ECO:0007669"/>
    <property type="project" value="UniProtKB-EC"/>
</dbReference>
<evidence type="ECO:0000256" key="1">
    <source>
        <dbReference type="ARBA" id="ARBA00000085"/>
    </source>
</evidence>
<evidence type="ECO:0000313" key="8">
    <source>
        <dbReference type="EMBL" id="KAA0172100.1"/>
    </source>
</evidence>
<dbReference type="SUPFAM" id="SSF55874">
    <property type="entry name" value="ATPase domain of HSP90 chaperone/DNA topoisomerase II/histidine kinase"/>
    <property type="match status" value="1"/>
</dbReference>
<dbReference type="PROSITE" id="PS50109">
    <property type="entry name" value="HIS_KIN"/>
    <property type="match status" value="1"/>
</dbReference>
<sequence length="508" mass="53580">MDVGETLRESSLHRVAFRCCQGSSKETRVGCCWVPSSRNADAVLATLALLHAVCTVAMLAIGILSPGTIPSAVPFRFDAGSVCRNASSSSGQAEGPPNPFAHNEMGRVLIGHAFVIFGMAGFLLATLLLPRPERTEDSGLSEEHWDSYLWAYRWAILLPIGCICIAGTPVALGGDLIFVDPEDGCPAGFGIGSTLTLSHLATFYTSAITMLLAGRQDGSIGLLWAVTSGLSSTSGVLANIITVTQAATHAMSVGLNRLIGYVSHEARNPISAAMLGAENAELDLALAVRRLDTALAHMATVQGHGGREEIDSVALAQTEAVAVEWRSLDDVMKPLRLMYGGEKPRQGGASHVSVRFAWDAGTLVQPGGGVADARPEVALSATSVGQVLTNFCSNAVKFATSRVDVEVTIATQFHEPLSAPAVLVLVVRDDGAGVPPEHRSSLFASFQQLASSSLSQRMAGTGLGLAFCRAVASLMGGAVGHRDRLDGQQVQSDKEHFGPMRNRQRELW</sequence>
<evidence type="ECO:0000256" key="2">
    <source>
        <dbReference type="ARBA" id="ARBA00012438"/>
    </source>
</evidence>
<keyword evidence="6" id="KW-0812">Transmembrane</keyword>
<protein>
    <recommendedName>
        <fullName evidence="2">histidine kinase</fullName>
        <ecNumber evidence="2">2.7.13.3</ecNumber>
    </recommendedName>
</protein>
<evidence type="ECO:0000313" key="9">
    <source>
        <dbReference type="Proteomes" id="UP000322899"/>
    </source>
</evidence>
<feature type="transmembrane region" description="Helical" evidence="6">
    <location>
        <begin position="220"/>
        <end position="241"/>
    </location>
</feature>
<comment type="caution">
    <text evidence="8">The sequence shown here is derived from an EMBL/GenBank/DDBJ whole genome shotgun (WGS) entry which is preliminary data.</text>
</comment>
<evidence type="ECO:0000259" key="7">
    <source>
        <dbReference type="PROSITE" id="PS50109"/>
    </source>
</evidence>
<gene>
    <name evidence="8" type="ORF">FNF27_06135</name>
</gene>
<dbReference type="InterPro" id="IPR005467">
    <property type="entry name" value="His_kinase_dom"/>
</dbReference>
<feature type="domain" description="Histidine kinase" evidence="7">
    <location>
        <begin position="261"/>
        <end position="479"/>
    </location>
</feature>
<dbReference type="Gene3D" id="3.30.565.10">
    <property type="entry name" value="Histidine kinase-like ATPase, C-terminal domain"/>
    <property type="match status" value="1"/>
</dbReference>
<proteinExistence type="predicted"/>
<evidence type="ECO:0000256" key="5">
    <source>
        <dbReference type="SAM" id="MobiDB-lite"/>
    </source>
</evidence>
<evidence type="ECO:0000256" key="3">
    <source>
        <dbReference type="ARBA" id="ARBA00022679"/>
    </source>
</evidence>
<dbReference type="Pfam" id="PF02518">
    <property type="entry name" value="HATPase_c"/>
    <property type="match status" value="1"/>
</dbReference>
<evidence type="ECO:0000256" key="4">
    <source>
        <dbReference type="ARBA" id="ARBA00022777"/>
    </source>
</evidence>
<dbReference type="Proteomes" id="UP000322899">
    <property type="component" value="Unassembled WGS sequence"/>
</dbReference>
<accession>A0A5A8E7U0</accession>
<dbReference type="InterPro" id="IPR004358">
    <property type="entry name" value="Sig_transdc_His_kin-like_C"/>
</dbReference>
<dbReference type="SMART" id="SM00387">
    <property type="entry name" value="HATPase_c"/>
    <property type="match status" value="1"/>
</dbReference>
<dbReference type="InterPro" id="IPR036890">
    <property type="entry name" value="HATPase_C_sf"/>
</dbReference>
<keyword evidence="6" id="KW-0472">Membrane</keyword>
<name>A0A5A8E7U0_CAFRO</name>
<feature type="transmembrane region" description="Helical" evidence="6">
    <location>
        <begin position="150"/>
        <end position="171"/>
    </location>
</feature>
<dbReference type="PRINTS" id="PR00344">
    <property type="entry name" value="BCTRLSENSOR"/>
</dbReference>
<organism evidence="8 9">
    <name type="scientific">Cafeteria roenbergensis</name>
    <name type="common">Marine flagellate</name>
    <dbReference type="NCBI Taxonomy" id="33653"/>
    <lineage>
        <taxon>Eukaryota</taxon>
        <taxon>Sar</taxon>
        <taxon>Stramenopiles</taxon>
        <taxon>Bigyra</taxon>
        <taxon>Opalozoa</taxon>
        <taxon>Bicosoecida</taxon>
        <taxon>Cafeteriaceae</taxon>
        <taxon>Cafeteria</taxon>
    </lineage>
</organism>
<feature type="transmembrane region" description="Helical" evidence="6">
    <location>
        <begin position="191"/>
        <end position="213"/>
    </location>
</feature>
<dbReference type="AlphaFoldDB" id="A0A5A8E7U0"/>
<dbReference type="EC" id="2.7.13.3" evidence="2"/>
<dbReference type="InterPro" id="IPR003594">
    <property type="entry name" value="HATPase_dom"/>
</dbReference>
<evidence type="ECO:0000256" key="6">
    <source>
        <dbReference type="SAM" id="Phobius"/>
    </source>
</evidence>